<sequence length="346" mass="37452">YNRCRSTPKCKFQGGICVSKRKSSSYCEGQTIDRKGCKGKKCVCCIPESKSCLCGIENEAPPTTSTSAPKTTNPTTPPPNPWKPWKPKSAVKERITGGVDVMPRSKYPWVVGLSVKGFNVSDYKYFCIGAIINTRYILTTASCLLILPPGDIEVGVADYDQTTTSDDLPGITQMAAVSKVISNPDYNGDENDIALLQLENPLDLISHKEIKPVCLPQDDTDDFAGDTGVIAGWGNSNFTVLFNLSKTPREVDLEILPTNCNGIGQIGSIPITDNLLCAGLEKDKAPCVWDFGGPLTVKKNGRHVLAGMFAIYNNCGSTNLPAGYTRVSKYLDWITKNIGSEGDFCG</sequence>
<comment type="similarity">
    <text evidence="2">Belongs to the peptidase S1 family. CLIP subfamily.</text>
</comment>
<dbReference type="GO" id="GO:0004252">
    <property type="term" value="F:serine-type endopeptidase activity"/>
    <property type="evidence" value="ECO:0007669"/>
    <property type="project" value="InterPro"/>
</dbReference>
<evidence type="ECO:0000313" key="6">
    <source>
        <dbReference type="Proteomes" id="UP001381693"/>
    </source>
</evidence>
<dbReference type="Pfam" id="PF00089">
    <property type="entry name" value="Trypsin"/>
    <property type="match status" value="1"/>
</dbReference>
<gene>
    <name evidence="5" type="ORF">SK128_028619</name>
</gene>
<dbReference type="InterPro" id="IPR009003">
    <property type="entry name" value="Peptidase_S1_PA"/>
</dbReference>
<keyword evidence="6" id="KW-1185">Reference proteome</keyword>
<dbReference type="InterPro" id="IPR001254">
    <property type="entry name" value="Trypsin_dom"/>
</dbReference>
<comment type="caution">
    <text evidence="5">The sequence shown here is derived from an EMBL/GenBank/DDBJ whole genome shotgun (WGS) entry which is preliminary data.</text>
</comment>
<dbReference type="SUPFAM" id="SSF50494">
    <property type="entry name" value="Trypsin-like serine proteases"/>
    <property type="match status" value="1"/>
</dbReference>
<reference evidence="5 6" key="1">
    <citation type="submission" date="2023-11" db="EMBL/GenBank/DDBJ databases">
        <title>Halocaridina rubra genome assembly.</title>
        <authorList>
            <person name="Smith C."/>
        </authorList>
    </citation>
    <scope>NUCLEOTIDE SEQUENCE [LARGE SCALE GENOMIC DNA]</scope>
    <source>
        <strain evidence="5">EP-1</strain>
        <tissue evidence="5">Whole</tissue>
    </source>
</reference>
<dbReference type="Gene3D" id="2.40.10.10">
    <property type="entry name" value="Trypsin-like serine proteases"/>
    <property type="match status" value="1"/>
</dbReference>
<dbReference type="GO" id="GO:0006508">
    <property type="term" value="P:proteolysis"/>
    <property type="evidence" value="ECO:0007669"/>
    <property type="project" value="InterPro"/>
</dbReference>
<dbReference type="Proteomes" id="UP001381693">
    <property type="component" value="Unassembled WGS sequence"/>
</dbReference>
<dbReference type="PRINTS" id="PR00722">
    <property type="entry name" value="CHYMOTRYPSIN"/>
</dbReference>
<dbReference type="AlphaFoldDB" id="A0AAN9A8C9"/>
<name>A0AAN9A8C9_HALRR</name>
<dbReference type="InterPro" id="IPR051487">
    <property type="entry name" value="Ser/Thr_Proteases_Immune/Dev"/>
</dbReference>
<feature type="domain" description="Peptidase S1" evidence="4">
    <location>
        <begin position="95"/>
        <end position="339"/>
    </location>
</feature>
<dbReference type="PANTHER" id="PTHR24256">
    <property type="entry name" value="TRYPTASE-RELATED"/>
    <property type="match status" value="1"/>
</dbReference>
<evidence type="ECO:0000259" key="4">
    <source>
        <dbReference type="PROSITE" id="PS50240"/>
    </source>
</evidence>
<dbReference type="CDD" id="cd00190">
    <property type="entry name" value="Tryp_SPc"/>
    <property type="match status" value="1"/>
</dbReference>
<feature type="compositionally biased region" description="Pro residues" evidence="3">
    <location>
        <begin position="75"/>
        <end position="84"/>
    </location>
</feature>
<evidence type="ECO:0000256" key="1">
    <source>
        <dbReference type="ARBA" id="ARBA00023157"/>
    </source>
</evidence>
<dbReference type="EMBL" id="JAXCGZ010008135">
    <property type="protein sequence ID" value="KAK7077919.1"/>
    <property type="molecule type" value="Genomic_DNA"/>
</dbReference>
<organism evidence="5 6">
    <name type="scientific">Halocaridina rubra</name>
    <name type="common">Hawaiian red shrimp</name>
    <dbReference type="NCBI Taxonomy" id="373956"/>
    <lineage>
        <taxon>Eukaryota</taxon>
        <taxon>Metazoa</taxon>
        <taxon>Ecdysozoa</taxon>
        <taxon>Arthropoda</taxon>
        <taxon>Crustacea</taxon>
        <taxon>Multicrustacea</taxon>
        <taxon>Malacostraca</taxon>
        <taxon>Eumalacostraca</taxon>
        <taxon>Eucarida</taxon>
        <taxon>Decapoda</taxon>
        <taxon>Pleocyemata</taxon>
        <taxon>Caridea</taxon>
        <taxon>Atyoidea</taxon>
        <taxon>Atyidae</taxon>
        <taxon>Halocaridina</taxon>
    </lineage>
</organism>
<evidence type="ECO:0000256" key="3">
    <source>
        <dbReference type="SAM" id="MobiDB-lite"/>
    </source>
</evidence>
<dbReference type="SMART" id="SM00020">
    <property type="entry name" value="Tryp_SPc"/>
    <property type="match status" value="1"/>
</dbReference>
<feature type="compositionally biased region" description="Low complexity" evidence="3">
    <location>
        <begin position="61"/>
        <end position="74"/>
    </location>
</feature>
<feature type="non-terminal residue" evidence="5">
    <location>
        <position position="1"/>
    </location>
</feature>
<evidence type="ECO:0000313" key="5">
    <source>
        <dbReference type="EMBL" id="KAK7077919.1"/>
    </source>
</evidence>
<feature type="region of interest" description="Disordered" evidence="3">
    <location>
        <begin position="61"/>
        <end position="88"/>
    </location>
</feature>
<keyword evidence="1" id="KW-1015">Disulfide bond</keyword>
<accession>A0AAN9A8C9</accession>
<dbReference type="PROSITE" id="PS50240">
    <property type="entry name" value="TRYPSIN_DOM"/>
    <property type="match status" value="1"/>
</dbReference>
<dbReference type="InterPro" id="IPR043504">
    <property type="entry name" value="Peptidase_S1_PA_chymotrypsin"/>
</dbReference>
<protein>
    <recommendedName>
        <fullName evidence="4">Peptidase S1 domain-containing protein</fullName>
    </recommendedName>
</protein>
<proteinExistence type="inferred from homology"/>
<evidence type="ECO:0000256" key="2">
    <source>
        <dbReference type="ARBA" id="ARBA00024195"/>
    </source>
</evidence>
<dbReference type="InterPro" id="IPR001314">
    <property type="entry name" value="Peptidase_S1A"/>
</dbReference>